<keyword evidence="2" id="KW-1185">Reference proteome</keyword>
<dbReference type="RefSeq" id="WP_271997285.1">
    <property type="nucleotide sequence ID" value="NZ_JAQNDN010000004.1"/>
</dbReference>
<sequence length="130" mass="13525">MADYTTSIPVQMIEAVNGVTHELLLDSCTSSATSPVLQPRDKITAETSGSSVLSTVTAASGAPGITGVTATPLNGSPSVNYTNSSGVWSATFPASSFGEYSWRVEVTIESEERGGKAIVLDPIMIVRKTN</sequence>
<proteinExistence type="predicted"/>
<evidence type="ECO:0000313" key="1">
    <source>
        <dbReference type="EMBL" id="MDC0668296.1"/>
    </source>
</evidence>
<organism evidence="1 2">
    <name type="scientific">Nannocystis radixulma</name>
    <dbReference type="NCBI Taxonomy" id="2995305"/>
    <lineage>
        <taxon>Bacteria</taxon>
        <taxon>Pseudomonadati</taxon>
        <taxon>Myxococcota</taxon>
        <taxon>Polyangia</taxon>
        <taxon>Nannocystales</taxon>
        <taxon>Nannocystaceae</taxon>
        <taxon>Nannocystis</taxon>
    </lineage>
</organism>
<accession>A0ABT5B2H0</accession>
<comment type="caution">
    <text evidence="1">The sequence shown here is derived from an EMBL/GenBank/DDBJ whole genome shotgun (WGS) entry which is preliminary data.</text>
</comment>
<name>A0ABT5B2H0_9BACT</name>
<dbReference type="EMBL" id="JAQNDN010000004">
    <property type="protein sequence ID" value="MDC0668296.1"/>
    <property type="molecule type" value="Genomic_DNA"/>
</dbReference>
<dbReference type="Proteomes" id="UP001217838">
    <property type="component" value="Unassembled WGS sequence"/>
</dbReference>
<gene>
    <name evidence="1" type="ORF">POL58_11125</name>
</gene>
<protein>
    <submittedName>
        <fullName evidence="1">Uncharacterized protein</fullName>
    </submittedName>
</protein>
<evidence type="ECO:0000313" key="2">
    <source>
        <dbReference type="Proteomes" id="UP001217838"/>
    </source>
</evidence>
<reference evidence="1 2" key="1">
    <citation type="submission" date="2022-11" db="EMBL/GenBank/DDBJ databases">
        <title>Minimal conservation of predation-associated metabolite biosynthetic gene clusters underscores biosynthetic potential of Myxococcota including descriptions for ten novel species: Archangium lansinium sp. nov., Myxococcus landrumus sp. nov., Nannocystis bai.</title>
        <authorList>
            <person name="Ahearne A."/>
            <person name="Stevens C."/>
            <person name="Dowd S."/>
        </authorList>
    </citation>
    <scope>NUCLEOTIDE SEQUENCE [LARGE SCALE GENOMIC DNA]</scope>
    <source>
        <strain evidence="1 2">NCELM</strain>
    </source>
</reference>